<name>A0A256J5S4_HALEZ</name>
<proteinExistence type="predicted"/>
<dbReference type="InterPro" id="IPR013087">
    <property type="entry name" value="Znf_C2H2_type"/>
</dbReference>
<accession>A0A256J5S4</accession>
<evidence type="ECO:0000313" key="3">
    <source>
        <dbReference type="Proteomes" id="UP000215731"/>
    </source>
</evidence>
<comment type="caution">
    <text evidence="2">The sequence shown here is derived from an EMBL/GenBank/DDBJ whole genome shotgun (WGS) entry which is preliminary data.</text>
</comment>
<gene>
    <name evidence="2" type="ORF">DJ80_06095</name>
</gene>
<dbReference type="Proteomes" id="UP000215731">
    <property type="component" value="Unassembled WGS sequence"/>
</dbReference>
<dbReference type="RefSeq" id="WP_094552769.1">
    <property type="nucleotide sequence ID" value="NZ_NHOZ01000054.1"/>
</dbReference>
<protein>
    <recommendedName>
        <fullName evidence="1">C2H2-type domain-containing protein</fullName>
    </recommendedName>
</protein>
<feature type="domain" description="C2H2-type" evidence="1">
    <location>
        <begin position="151"/>
        <end position="178"/>
    </location>
</feature>
<evidence type="ECO:0000313" key="2">
    <source>
        <dbReference type="EMBL" id="OYR64125.1"/>
    </source>
</evidence>
<dbReference type="EMBL" id="NHOZ01000054">
    <property type="protein sequence ID" value="OYR64125.1"/>
    <property type="molecule type" value="Genomic_DNA"/>
</dbReference>
<reference evidence="2 3" key="1">
    <citation type="journal article" date="2014" name="Front. Microbiol.">
        <title>Population and genomic analysis of the genus Halorubrum.</title>
        <authorList>
            <person name="Fullmer M.S."/>
            <person name="Soucy S.M."/>
            <person name="Swithers K.S."/>
            <person name="Makkay A.M."/>
            <person name="Wheeler R."/>
            <person name="Ventosa A."/>
            <person name="Gogarten J.P."/>
            <person name="Papke R.T."/>
        </authorList>
    </citation>
    <scope>NUCLEOTIDE SEQUENCE [LARGE SCALE GENOMIC DNA]</scope>
    <source>
        <strain evidence="2 3">Ga36</strain>
    </source>
</reference>
<evidence type="ECO:0000259" key="1">
    <source>
        <dbReference type="PROSITE" id="PS50157"/>
    </source>
</evidence>
<sequence>MSEQSEGEVERGPNGFPYVEMDQSRVAGWQNGEFHLKIERTDCEILRTNFEPEQFRALRDAVDDTLREAANHPSIDYYGGCDDDLTHCVECGKVLDDPKNRGDPDVNGEWVCADADCRELHGAEMTCDGSAELVTDGGRVEGTDGSDRLPYECEDCGKVLEHRGEVLVHAIAVTGDDKHEGGFEF</sequence>
<dbReference type="PROSITE" id="PS50157">
    <property type="entry name" value="ZINC_FINGER_C2H2_2"/>
    <property type="match status" value="1"/>
</dbReference>
<dbReference type="AlphaFoldDB" id="A0A256J5S4"/>
<organism evidence="2 3">
    <name type="scientific">Halorubrum ezzemoulense</name>
    <name type="common">Halorubrum chaoviator</name>
    <dbReference type="NCBI Taxonomy" id="337243"/>
    <lineage>
        <taxon>Archaea</taxon>
        <taxon>Methanobacteriati</taxon>
        <taxon>Methanobacteriota</taxon>
        <taxon>Stenosarchaea group</taxon>
        <taxon>Halobacteria</taxon>
        <taxon>Halobacteriales</taxon>
        <taxon>Haloferacaceae</taxon>
        <taxon>Halorubrum</taxon>
    </lineage>
</organism>